<dbReference type="InterPro" id="IPR011032">
    <property type="entry name" value="GroES-like_sf"/>
</dbReference>
<accession>A0ABU2BKM8</accession>
<dbReference type="PANTHER" id="PTHR43401:SF2">
    <property type="entry name" value="L-THREONINE 3-DEHYDROGENASE"/>
    <property type="match status" value="1"/>
</dbReference>
<dbReference type="Gene3D" id="3.90.180.10">
    <property type="entry name" value="Medium-chain alcohol dehydrogenases, catalytic domain"/>
    <property type="match status" value="1"/>
</dbReference>
<dbReference type="SUPFAM" id="SSF50129">
    <property type="entry name" value="GroES-like"/>
    <property type="match status" value="1"/>
</dbReference>
<dbReference type="InterPro" id="IPR036291">
    <property type="entry name" value="NAD(P)-bd_dom_sf"/>
</dbReference>
<sequence length="387" mass="42189">MTDSVLAAVRTAPGMTEMREFPKPRIDADSALLKIEVAGICGTDAKLYFSPPDTPATQGPVIMGHENVGVIVEAGERFRSRHGLVEGDRVFVEHYVACYNCEWCRIGEYRHCEATDWRTNPDARRFGYTSSDMPGRLWGGFSEYMYLPWNAVLHKVPETMSPELAGLIMPLSNGIEWALLTAGIGYNDTVLIQGPGQQGLSQLIAAKQAGASRIIVSGTTRDKERLELALELGADDVIDILTEDAREKVMDLTQGRGVDYVLDCTSRAGTAPLLLGVDVLTRRDGTLLVQGELAAFPDFPLKKITEKSITIKSARGHSYRACELAVAQIASGRFPLEKLATHRYGIDEVDHAIRVLAGQTDEDAIHISMMPDMIGQPGGRTSAKATA</sequence>
<dbReference type="InterPro" id="IPR050129">
    <property type="entry name" value="Zn_alcohol_dh"/>
</dbReference>
<evidence type="ECO:0000313" key="5">
    <source>
        <dbReference type="EMBL" id="MDR7357904.1"/>
    </source>
</evidence>
<proteinExistence type="predicted"/>
<dbReference type="Pfam" id="PF08240">
    <property type="entry name" value="ADH_N"/>
    <property type="match status" value="1"/>
</dbReference>
<feature type="domain" description="Alcohol dehydrogenase-like C-terminal" evidence="3">
    <location>
        <begin position="201"/>
        <end position="324"/>
    </location>
</feature>
<evidence type="ECO:0000256" key="1">
    <source>
        <dbReference type="ARBA" id="ARBA00001947"/>
    </source>
</evidence>
<dbReference type="EMBL" id="JAVDYI010000001">
    <property type="protein sequence ID" value="MDR7357904.1"/>
    <property type="molecule type" value="Genomic_DNA"/>
</dbReference>
<keyword evidence="2" id="KW-0560">Oxidoreductase</keyword>
<dbReference type="Pfam" id="PF00107">
    <property type="entry name" value="ADH_zinc_N"/>
    <property type="match status" value="1"/>
</dbReference>
<dbReference type="RefSeq" id="WP_264268562.1">
    <property type="nucleotide sequence ID" value="NZ_BAAAWO010000001.1"/>
</dbReference>
<dbReference type="Gene3D" id="3.40.50.720">
    <property type="entry name" value="NAD(P)-binding Rossmann-like Domain"/>
    <property type="match status" value="1"/>
</dbReference>
<keyword evidence="6" id="KW-1185">Reference proteome</keyword>
<evidence type="ECO:0000313" key="6">
    <source>
        <dbReference type="Proteomes" id="UP001183817"/>
    </source>
</evidence>
<evidence type="ECO:0000259" key="3">
    <source>
        <dbReference type="Pfam" id="PF00107"/>
    </source>
</evidence>
<dbReference type="PANTHER" id="PTHR43401">
    <property type="entry name" value="L-THREONINE 3-DEHYDROGENASE"/>
    <property type="match status" value="1"/>
</dbReference>
<dbReference type="InterPro" id="IPR013154">
    <property type="entry name" value="ADH-like_N"/>
</dbReference>
<comment type="caution">
    <text evidence="5">The sequence shown here is derived from an EMBL/GenBank/DDBJ whole genome shotgun (WGS) entry which is preliminary data.</text>
</comment>
<evidence type="ECO:0000256" key="2">
    <source>
        <dbReference type="ARBA" id="ARBA00023002"/>
    </source>
</evidence>
<protein>
    <submittedName>
        <fullName evidence="5">Threonine dehydrogenase-like Zn-dependent dehydrogenase</fullName>
    </submittedName>
</protein>
<reference evidence="5 6" key="1">
    <citation type="submission" date="2023-07" db="EMBL/GenBank/DDBJ databases">
        <title>Sequencing the genomes of 1000 actinobacteria strains.</title>
        <authorList>
            <person name="Klenk H.-P."/>
        </authorList>
    </citation>
    <scope>NUCLEOTIDE SEQUENCE [LARGE SCALE GENOMIC DNA]</scope>
    <source>
        <strain evidence="5 6">DSM 20167</strain>
    </source>
</reference>
<organism evidence="5 6">
    <name type="scientific">Paeniglutamicibacter sulfureus</name>
    <dbReference type="NCBI Taxonomy" id="43666"/>
    <lineage>
        <taxon>Bacteria</taxon>
        <taxon>Bacillati</taxon>
        <taxon>Actinomycetota</taxon>
        <taxon>Actinomycetes</taxon>
        <taxon>Micrococcales</taxon>
        <taxon>Micrococcaceae</taxon>
        <taxon>Paeniglutamicibacter</taxon>
    </lineage>
</organism>
<name>A0ABU2BKM8_9MICC</name>
<dbReference type="SUPFAM" id="SSF51735">
    <property type="entry name" value="NAD(P)-binding Rossmann-fold domains"/>
    <property type="match status" value="1"/>
</dbReference>
<dbReference type="InterPro" id="IPR013149">
    <property type="entry name" value="ADH-like_C"/>
</dbReference>
<comment type="cofactor">
    <cofactor evidence="1">
        <name>Zn(2+)</name>
        <dbReference type="ChEBI" id="CHEBI:29105"/>
    </cofactor>
</comment>
<feature type="domain" description="Alcohol dehydrogenase-like N-terminal" evidence="4">
    <location>
        <begin position="28"/>
        <end position="157"/>
    </location>
</feature>
<evidence type="ECO:0000259" key="4">
    <source>
        <dbReference type="Pfam" id="PF08240"/>
    </source>
</evidence>
<gene>
    <name evidence="5" type="ORF">J2S64_001595</name>
</gene>
<dbReference type="Proteomes" id="UP001183817">
    <property type="component" value="Unassembled WGS sequence"/>
</dbReference>